<evidence type="ECO:0000313" key="11">
    <source>
        <dbReference type="EMBL" id="CAK8694428.1"/>
    </source>
</evidence>
<dbReference type="Gene3D" id="3.90.1200.10">
    <property type="match status" value="1"/>
</dbReference>
<name>A0ABP0GTN4_CLALP</name>
<organism evidence="11 12">
    <name type="scientific">Clavelina lepadiformis</name>
    <name type="common">Light-bulb sea squirt</name>
    <name type="synonym">Ascidia lepadiformis</name>
    <dbReference type="NCBI Taxonomy" id="159417"/>
    <lineage>
        <taxon>Eukaryota</taxon>
        <taxon>Metazoa</taxon>
        <taxon>Chordata</taxon>
        <taxon>Tunicata</taxon>
        <taxon>Ascidiacea</taxon>
        <taxon>Aplousobranchia</taxon>
        <taxon>Clavelinidae</taxon>
        <taxon>Clavelina</taxon>
    </lineage>
</organism>
<evidence type="ECO:0000259" key="10">
    <source>
        <dbReference type="Pfam" id="PF01636"/>
    </source>
</evidence>
<dbReference type="InterPro" id="IPR050249">
    <property type="entry name" value="Pseudomonas-type_ThrB"/>
</dbReference>
<dbReference type="Pfam" id="PF01636">
    <property type="entry name" value="APH"/>
    <property type="match status" value="1"/>
</dbReference>
<dbReference type="EMBL" id="CAWYQH010000141">
    <property type="protein sequence ID" value="CAK8694428.1"/>
    <property type="molecule type" value="Genomic_DNA"/>
</dbReference>
<evidence type="ECO:0000256" key="3">
    <source>
        <dbReference type="ARBA" id="ARBA00022490"/>
    </source>
</evidence>
<dbReference type="EC" id="2.7.1.81" evidence="8"/>
<keyword evidence="4" id="KW-0808">Transferase</keyword>
<dbReference type="SUPFAM" id="SSF56112">
    <property type="entry name" value="Protein kinase-like (PK-like)"/>
    <property type="match status" value="1"/>
</dbReference>
<evidence type="ECO:0000256" key="5">
    <source>
        <dbReference type="ARBA" id="ARBA00022777"/>
    </source>
</evidence>
<evidence type="ECO:0000256" key="7">
    <source>
        <dbReference type="ARBA" id="ARBA00037368"/>
    </source>
</evidence>
<dbReference type="InterPro" id="IPR002575">
    <property type="entry name" value="Aminoglycoside_PTrfase"/>
</dbReference>
<dbReference type="PANTHER" id="PTHR21064">
    <property type="entry name" value="AMINOGLYCOSIDE PHOSPHOTRANSFERASE DOMAIN-CONTAINING PROTEIN-RELATED"/>
    <property type="match status" value="1"/>
</dbReference>
<evidence type="ECO:0000256" key="6">
    <source>
        <dbReference type="ARBA" id="ARBA00036820"/>
    </source>
</evidence>
<comment type="caution">
    <text evidence="11">The sequence shown here is derived from an EMBL/GenBank/DDBJ whole genome shotgun (WGS) entry which is preliminary data.</text>
</comment>
<evidence type="ECO:0000256" key="1">
    <source>
        <dbReference type="ARBA" id="ARBA00004496"/>
    </source>
</evidence>
<feature type="domain" description="Aminoglycoside phosphotransferase" evidence="10">
    <location>
        <begin position="27"/>
        <end position="280"/>
    </location>
</feature>
<keyword evidence="3" id="KW-0963">Cytoplasm</keyword>
<protein>
    <recommendedName>
        <fullName evidence="9">Hydroxylysine kinase</fullName>
        <ecNumber evidence="8">2.7.1.81</ecNumber>
    </recommendedName>
</protein>
<sequence length="366" mass="42074">MDDFETIREVLRKTYNILDARVTKLNGYLDKNFWVKDDKTSKQYILRIICQKRFTKITKRMDALINHLHSHGFKVPTLLRTNDGRARITEKFANNSEGFVERQIQVSDFISGRSVFESDLNPSDLVEIANDVGMLGGLVNKCISEKFSINSLIENTDDEDSKFIWFTENFYDMKIYLPLVRDAQLQKIISQFFELFKTKVPSQLKHLRYGLVHGDFSDMNIILTDESSDEETRLRSSVKDKYGIIDFEHCHHSPVVFDLTVCMAYMMTKAASANADPMLVGGNVLDGFRQNFPLNKAEKDILFCGVMARLVSSFLMSLHSLELQPENKGYVTGQSSQCPQLIRMLWMRGEHPVTNSWLPGDNPHMT</sequence>
<dbReference type="InterPro" id="IPR011009">
    <property type="entry name" value="Kinase-like_dom_sf"/>
</dbReference>
<evidence type="ECO:0000256" key="8">
    <source>
        <dbReference type="ARBA" id="ARBA00038873"/>
    </source>
</evidence>
<keyword evidence="5" id="KW-0418">Kinase</keyword>
<accession>A0ABP0GTN4</accession>
<comment type="function">
    <text evidence="7">Catalyzes the GTP-dependent phosphorylation of 5-hydroxy-L-lysine.</text>
</comment>
<comment type="similarity">
    <text evidence="2">Belongs to the aminoglycoside phosphotransferase family.</text>
</comment>
<dbReference type="Gene3D" id="3.30.200.20">
    <property type="entry name" value="Phosphorylase Kinase, domain 1"/>
    <property type="match status" value="1"/>
</dbReference>
<dbReference type="Proteomes" id="UP001642483">
    <property type="component" value="Unassembled WGS sequence"/>
</dbReference>
<evidence type="ECO:0000313" key="12">
    <source>
        <dbReference type="Proteomes" id="UP001642483"/>
    </source>
</evidence>
<evidence type="ECO:0000256" key="9">
    <source>
        <dbReference type="ARBA" id="ARBA00040505"/>
    </source>
</evidence>
<gene>
    <name evidence="11" type="ORF">CVLEPA_LOCUS27793</name>
</gene>
<keyword evidence="12" id="KW-1185">Reference proteome</keyword>
<comment type="subcellular location">
    <subcellularLocation>
        <location evidence="1">Cytoplasm</location>
    </subcellularLocation>
</comment>
<evidence type="ECO:0000256" key="4">
    <source>
        <dbReference type="ARBA" id="ARBA00022679"/>
    </source>
</evidence>
<proteinExistence type="inferred from homology"/>
<evidence type="ECO:0000256" key="2">
    <source>
        <dbReference type="ARBA" id="ARBA00006219"/>
    </source>
</evidence>
<reference evidence="11 12" key="1">
    <citation type="submission" date="2024-02" db="EMBL/GenBank/DDBJ databases">
        <authorList>
            <person name="Daric V."/>
            <person name="Darras S."/>
        </authorList>
    </citation>
    <scope>NUCLEOTIDE SEQUENCE [LARGE SCALE GENOMIC DNA]</scope>
</reference>
<comment type="catalytic activity">
    <reaction evidence="6">
        <text>(5R)-5-hydroxy-L-lysine + GTP = (5R)-5-phosphooxy-L-lysine + GDP + H(+)</text>
        <dbReference type="Rhea" id="RHEA:19049"/>
        <dbReference type="ChEBI" id="CHEBI:15378"/>
        <dbReference type="ChEBI" id="CHEBI:37565"/>
        <dbReference type="ChEBI" id="CHEBI:57882"/>
        <dbReference type="ChEBI" id="CHEBI:58189"/>
        <dbReference type="ChEBI" id="CHEBI:58357"/>
        <dbReference type="EC" id="2.7.1.81"/>
    </reaction>
</comment>
<dbReference type="PANTHER" id="PTHR21064:SF1">
    <property type="entry name" value="HYDROXYLYSINE KINASE"/>
    <property type="match status" value="1"/>
</dbReference>